<dbReference type="InterPro" id="IPR036047">
    <property type="entry name" value="F-box-like_dom_sf"/>
</dbReference>
<evidence type="ECO:0000313" key="3">
    <source>
        <dbReference type="EMBL" id="CAH8337567.1"/>
    </source>
</evidence>
<evidence type="ECO:0008006" key="5">
    <source>
        <dbReference type="Google" id="ProtNLM"/>
    </source>
</evidence>
<name>A0ABC8JT89_ERUVS</name>
<dbReference type="SUPFAM" id="SSF81383">
    <property type="entry name" value="F-box domain"/>
    <property type="match status" value="1"/>
</dbReference>
<dbReference type="Gene3D" id="3.80.10.10">
    <property type="entry name" value="Ribonuclease Inhibitor"/>
    <property type="match status" value="1"/>
</dbReference>
<feature type="domain" description="At1g61320/AtMIF1 LRR" evidence="2">
    <location>
        <begin position="80"/>
        <end position="269"/>
    </location>
</feature>
<dbReference type="EMBL" id="CAKOAT010136821">
    <property type="protein sequence ID" value="CAH8337567.1"/>
    <property type="molecule type" value="Genomic_DNA"/>
</dbReference>
<organism evidence="3 4">
    <name type="scientific">Eruca vesicaria subsp. sativa</name>
    <name type="common">Garden rocket</name>
    <name type="synonym">Eruca sativa</name>
    <dbReference type="NCBI Taxonomy" id="29727"/>
    <lineage>
        <taxon>Eukaryota</taxon>
        <taxon>Viridiplantae</taxon>
        <taxon>Streptophyta</taxon>
        <taxon>Embryophyta</taxon>
        <taxon>Tracheophyta</taxon>
        <taxon>Spermatophyta</taxon>
        <taxon>Magnoliopsida</taxon>
        <taxon>eudicotyledons</taxon>
        <taxon>Gunneridae</taxon>
        <taxon>Pentapetalae</taxon>
        <taxon>rosids</taxon>
        <taxon>malvids</taxon>
        <taxon>Brassicales</taxon>
        <taxon>Brassicaceae</taxon>
        <taxon>Brassiceae</taxon>
        <taxon>Eruca</taxon>
    </lineage>
</organism>
<evidence type="ECO:0000313" key="4">
    <source>
        <dbReference type="Proteomes" id="UP001642260"/>
    </source>
</evidence>
<dbReference type="CDD" id="cd22160">
    <property type="entry name" value="F-box_AtFBL13-like"/>
    <property type="match status" value="1"/>
</dbReference>
<dbReference type="PANTHER" id="PTHR32153">
    <property type="entry name" value="OJ000223_09.16 PROTEIN"/>
    <property type="match status" value="1"/>
</dbReference>
<dbReference type="InterPro" id="IPR001810">
    <property type="entry name" value="F-box_dom"/>
</dbReference>
<dbReference type="SUPFAM" id="SSF52058">
    <property type="entry name" value="L domain-like"/>
    <property type="match status" value="1"/>
</dbReference>
<gene>
    <name evidence="3" type="ORF">ERUC_LOCUS14584</name>
</gene>
<keyword evidence="4" id="KW-1185">Reference proteome</keyword>
<dbReference type="Proteomes" id="UP001642260">
    <property type="component" value="Unassembled WGS sequence"/>
</dbReference>
<evidence type="ECO:0000259" key="1">
    <source>
        <dbReference type="Pfam" id="PF00646"/>
    </source>
</evidence>
<feature type="domain" description="F-box" evidence="1">
    <location>
        <begin position="19"/>
        <end position="58"/>
    </location>
</feature>
<dbReference type="Pfam" id="PF00646">
    <property type="entry name" value="F-box"/>
    <property type="match status" value="1"/>
</dbReference>
<comment type="caution">
    <text evidence="3">The sequence shown here is derived from an EMBL/GenBank/DDBJ whole genome shotgun (WGS) entry which is preliminary data.</text>
</comment>
<protein>
    <recommendedName>
        <fullName evidence="5">F-box domain-containing protein</fullName>
    </recommendedName>
</protein>
<evidence type="ECO:0000259" key="2">
    <source>
        <dbReference type="Pfam" id="PF23622"/>
    </source>
</evidence>
<dbReference type="InterPro" id="IPR044997">
    <property type="entry name" value="F-box_plant"/>
</dbReference>
<dbReference type="Pfam" id="PF23622">
    <property type="entry name" value="LRR_At1g61320_AtMIF1"/>
    <property type="match status" value="1"/>
</dbReference>
<dbReference type="InterPro" id="IPR032675">
    <property type="entry name" value="LRR_dom_sf"/>
</dbReference>
<accession>A0ABC8JT89</accession>
<dbReference type="InterPro" id="IPR055357">
    <property type="entry name" value="LRR_At1g61320_AtMIF1"/>
</dbReference>
<dbReference type="AlphaFoldDB" id="A0ABC8JT89"/>
<reference evidence="3 4" key="1">
    <citation type="submission" date="2022-03" db="EMBL/GenBank/DDBJ databases">
        <authorList>
            <person name="Macdonald S."/>
            <person name="Ahmed S."/>
            <person name="Newling K."/>
        </authorList>
    </citation>
    <scope>NUCLEOTIDE SEQUENCE [LARGE SCALE GENOMIC DNA]</scope>
</reference>
<proteinExistence type="predicted"/>
<dbReference type="InterPro" id="IPR053781">
    <property type="entry name" value="F-box_AtFBL13-like"/>
</dbReference>
<sequence length="303" mass="34562">MSHMKMGDNRKIEGAVGSISNLPDEILQQHILCFIPTKLAISTSILSRRWRHVWCEVPSLSLDLCKLTAASVNKTLTRYTASKTKSFHLRIKPITENKPYIDRWSKWAMSHNVESLSLDICNSHITYVFHNFFWNSSSVKQLNLNLEFSHKIVPLECTVSWTSLQKLSLNCCSLSNGSMAKILSGCPVLENLTFDYWDKLNVLDLRKSLRLRTLEVQRNEWSLAPKQIVAPHIHCLRLHDSELSCTLVDVASLAEANLEISCVSDWSYTEYTYVLQTMGVKMLEKLHNVEKLAFGGNFIQSVS</sequence>